<dbReference type="VEuPathDB" id="VectorBase:PHUM287190"/>
<reference evidence="3" key="3">
    <citation type="submission" date="2020-05" db="UniProtKB">
        <authorList>
            <consortium name="EnsemblMetazoa"/>
        </authorList>
    </citation>
    <scope>IDENTIFICATION</scope>
    <source>
        <strain evidence="3">USDA</strain>
    </source>
</reference>
<dbReference type="InParanoid" id="E0VLF7"/>
<dbReference type="EMBL" id="AAZO01003334">
    <property type="status" value="NOT_ANNOTATED_CDS"/>
    <property type="molecule type" value="Genomic_DNA"/>
</dbReference>
<reference evidence="2" key="2">
    <citation type="submission" date="2007-04" db="EMBL/GenBank/DDBJ databases">
        <title>The genome of the human body louse.</title>
        <authorList>
            <consortium name="The Human Body Louse Genome Consortium"/>
            <person name="Kirkness E."/>
            <person name="Walenz B."/>
            <person name="Hass B."/>
            <person name="Bruggner R."/>
            <person name="Strausberg R."/>
        </authorList>
    </citation>
    <scope>NUCLEOTIDE SEQUENCE</scope>
    <source>
        <strain evidence="2">USDA</strain>
    </source>
</reference>
<reference evidence="2" key="1">
    <citation type="submission" date="2007-04" db="EMBL/GenBank/DDBJ databases">
        <title>Annotation of Pediculus humanus corporis strain USDA.</title>
        <authorList>
            <person name="Kirkness E."/>
            <person name="Hannick L."/>
            <person name="Hass B."/>
            <person name="Bruggner R."/>
            <person name="Lawson D."/>
            <person name="Bidwell S."/>
            <person name="Joardar V."/>
            <person name="Caler E."/>
            <person name="Walenz B."/>
            <person name="Inman J."/>
            <person name="Schobel S."/>
            <person name="Galinsky K."/>
            <person name="Amedeo P."/>
            <person name="Strausberg R."/>
        </authorList>
    </citation>
    <scope>NUCLEOTIDE SEQUENCE</scope>
    <source>
        <strain evidence="2">USDA</strain>
    </source>
</reference>
<feature type="region of interest" description="Disordered" evidence="1">
    <location>
        <begin position="1"/>
        <end position="55"/>
    </location>
</feature>
<dbReference type="KEGG" id="phu:Phum_PHUM287190"/>
<dbReference type="Proteomes" id="UP000009046">
    <property type="component" value="Unassembled WGS sequence"/>
</dbReference>
<proteinExistence type="predicted"/>
<protein>
    <submittedName>
        <fullName evidence="2 3">Golgin IMH1, putative</fullName>
    </submittedName>
</protein>
<feature type="compositionally biased region" description="Low complexity" evidence="1">
    <location>
        <begin position="247"/>
        <end position="261"/>
    </location>
</feature>
<dbReference type="HOGENOM" id="CLU_644527_0_0_1"/>
<dbReference type="AlphaFoldDB" id="E0VLF7"/>
<evidence type="ECO:0000313" key="2">
    <source>
        <dbReference type="EMBL" id="EEB14213.1"/>
    </source>
</evidence>
<keyword evidence="4" id="KW-1185">Reference proteome</keyword>
<dbReference type="EnsemblMetazoa" id="PHUM287190-RA">
    <property type="protein sequence ID" value="PHUM287190-PA"/>
    <property type="gene ID" value="PHUM287190"/>
</dbReference>
<name>E0VLF7_PEDHC</name>
<dbReference type="GeneID" id="8229575"/>
<feature type="region of interest" description="Disordered" evidence="1">
    <location>
        <begin position="230"/>
        <end position="264"/>
    </location>
</feature>
<gene>
    <name evidence="3" type="primary">8229575</name>
    <name evidence="2" type="ORF">Phum_PHUM287190</name>
</gene>
<evidence type="ECO:0000313" key="3">
    <source>
        <dbReference type="EnsemblMetazoa" id="PHUM287190-PA"/>
    </source>
</evidence>
<dbReference type="EMBL" id="DS235271">
    <property type="protein sequence ID" value="EEB14213.1"/>
    <property type="molecule type" value="Genomic_DNA"/>
</dbReference>
<feature type="compositionally biased region" description="Basic and acidic residues" evidence="1">
    <location>
        <begin position="35"/>
        <end position="47"/>
    </location>
</feature>
<accession>E0VLF7</accession>
<evidence type="ECO:0000256" key="1">
    <source>
        <dbReference type="SAM" id="MobiDB-lite"/>
    </source>
</evidence>
<evidence type="ECO:0000313" key="4">
    <source>
        <dbReference type="Proteomes" id="UP000009046"/>
    </source>
</evidence>
<sequence length="426" mass="49228">MKKESFEKSLTSTTSMIPRPEKIKFIRNVSSSRNPTREFKQNVEKSKQHPVSAGNVKQMRTKKITNFKNSPSLTVLNINSLEYKLCNDLKEFKQNVLKIPEFWSDADQTVKNILKNTVGIVSKQYPTANVESFEAEVQNILKAAEVVKKDILTKTEDIINRANKIYEGNEFCGPSDQEMKMIAEKMEDIRMNVNAKNVFNDLLKYGNEINQKMEDEKNNKINKKLENGCLITNNNNNNNTNRKKNKTSSSLKNNNNNNNNNHDISHMQSCGDILRQGARTVIKLLNDTDGKSIENVIMENKSCQTISTWIIDMEKKEESLRVLNNQILELHNLCKDHINKFKSFNFQIKLRGMCNKSHNVLPTKDGIGKNKCTYLNKDFDFPIIKQRDVDLNKKNKLISQQKKLLHVRDELIDMLKNRCNVEVKEI</sequence>
<dbReference type="RefSeq" id="XP_002426951.1">
    <property type="nucleotide sequence ID" value="XM_002426906.1"/>
</dbReference>
<dbReference type="CTD" id="8229575"/>
<organism>
    <name type="scientific">Pediculus humanus subsp. corporis</name>
    <name type="common">Body louse</name>
    <dbReference type="NCBI Taxonomy" id="121224"/>
    <lineage>
        <taxon>Eukaryota</taxon>
        <taxon>Metazoa</taxon>
        <taxon>Ecdysozoa</taxon>
        <taxon>Arthropoda</taxon>
        <taxon>Hexapoda</taxon>
        <taxon>Insecta</taxon>
        <taxon>Pterygota</taxon>
        <taxon>Neoptera</taxon>
        <taxon>Paraneoptera</taxon>
        <taxon>Psocodea</taxon>
        <taxon>Troctomorpha</taxon>
        <taxon>Phthiraptera</taxon>
        <taxon>Anoplura</taxon>
        <taxon>Pediculidae</taxon>
        <taxon>Pediculus</taxon>
    </lineage>
</organism>